<evidence type="ECO:0000259" key="8">
    <source>
        <dbReference type="PROSITE" id="PS50847"/>
    </source>
</evidence>
<feature type="domain" description="Gram-positive cocci surface proteins LPxTG" evidence="8">
    <location>
        <begin position="575"/>
        <end position="614"/>
    </location>
</feature>
<dbReference type="EMBL" id="BSTX01000001">
    <property type="protein sequence ID" value="GLZ77220.1"/>
    <property type="molecule type" value="Genomic_DNA"/>
</dbReference>
<proteinExistence type="predicted"/>
<keyword evidence="6" id="KW-0812">Transmembrane</keyword>
<keyword evidence="6" id="KW-1133">Transmembrane helix</keyword>
<reference evidence="9" key="1">
    <citation type="submission" date="2023-03" db="EMBL/GenBank/DDBJ databases">
        <title>Actinorhabdospora filicis NBRC 111898.</title>
        <authorList>
            <person name="Ichikawa N."/>
            <person name="Sato H."/>
            <person name="Tonouchi N."/>
        </authorList>
    </citation>
    <scope>NUCLEOTIDE SEQUENCE</scope>
    <source>
        <strain evidence="9">NBRC 111898</strain>
    </source>
</reference>
<dbReference type="AlphaFoldDB" id="A0A9W6SJR7"/>
<evidence type="ECO:0000256" key="6">
    <source>
        <dbReference type="SAM" id="Phobius"/>
    </source>
</evidence>
<dbReference type="InterPro" id="IPR019931">
    <property type="entry name" value="LPXTG_anchor"/>
</dbReference>
<dbReference type="Pfam" id="PF24514">
    <property type="entry name" value="SpaA_4"/>
    <property type="match status" value="2"/>
</dbReference>
<feature type="transmembrane region" description="Helical" evidence="6">
    <location>
        <begin position="587"/>
        <end position="605"/>
    </location>
</feature>
<dbReference type="InterPro" id="IPR055371">
    <property type="entry name" value="SpaA_PFL_dom_4"/>
</dbReference>
<keyword evidence="10" id="KW-1185">Reference proteome</keyword>
<evidence type="ECO:0000256" key="7">
    <source>
        <dbReference type="SAM" id="SignalP"/>
    </source>
</evidence>
<evidence type="ECO:0000256" key="2">
    <source>
        <dbReference type="ARBA" id="ARBA00022525"/>
    </source>
</evidence>
<keyword evidence="4" id="KW-0572">Peptidoglycan-anchor</keyword>
<dbReference type="RefSeq" id="WP_285662349.1">
    <property type="nucleotide sequence ID" value="NZ_BSTX01000001.1"/>
</dbReference>
<evidence type="ECO:0000256" key="4">
    <source>
        <dbReference type="ARBA" id="ARBA00023088"/>
    </source>
</evidence>
<evidence type="ECO:0000256" key="5">
    <source>
        <dbReference type="SAM" id="MobiDB-lite"/>
    </source>
</evidence>
<organism evidence="9 10">
    <name type="scientific">Actinorhabdospora filicis</name>
    <dbReference type="NCBI Taxonomy" id="1785913"/>
    <lineage>
        <taxon>Bacteria</taxon>
        <taxon>Bacillati</taxon>
        <taxon>Actinomycetota</taxon>
        <taxon>Actinomycetes</taxon>
        <taxon>Micromonosporales</taxon>
        <taxon>Micromonosporaceae</taxon>
        <taxon>Actinorhabdospora</taxon>
    </lineage>
</organism>
<evidence type="ECO:0000313" key="9">
    <source>
        <dbReference type="EMBL" id="GLZ77220.1"/>
    </source>
</evidence>
<name>A0A9W6SJR7_9ACTN</name>
<keyword evidence="3 7" id="KW-0732">Signal</keyword>
<protein>
    <recommendedName>
        <fullName evidence="8">Gram-positive cocci surface proteins LPxTG domain-containing protein</fullName>
    </recommendedName>
</protein>
<dbReference type="PROSITE" id="PS50847">
    <property type="entry name" value="GRAM_POS_ANCHORING"/>
    <property type="match status" value="1"/>
</dbReference>
<comment type="caution">
    <text evidence="9">The sequence shown here is derived from an EMBL/GenBank/DDBJ whole genome shotgun (WGS) entry which is preliminary data.</text>
</comment>
<feature type="region of interest" description="Disordered" evidence="5">
    <location>
        <begin position="559"/>
        <end position="583"/>
    </location>
</feature>
<dbReference type="Proteomes" id="UP001165079">
    <property type="component" value="Unassembled WGS sequence"/>
</dbReference>
<feature type="signal peptide" evidence="7">
    <location>
        <begin position="1"/>
        <end position="24"/>
    </location>
</feature>
<gene>
    <name evidence="9" type="ORF">Afil01_20270</name>
</gene>
<keyword evidence="1" id="KW-0134">Cell wall</keyword>
<sequence>MRRLILPALTAVTVLLAAPGAAHADHAQIQVTFAARECPEYSDIMANKARNNIQESLEDLGKDSTYGNGQPVDADLEARENPACKPLTGWTLTLGNGIGGKKDGLTVISGSPVATVKTAASTPQLDPQGRATGKTLRGATTLTLTEQQFKDAQNYRLTAQGGTKSDPLNTADFGNKYSFGTLRCAIDNRNADNIEYINFPSGVRHVFCFYYAVAKPPEPGTIVVRKELPSGYTDSGTAFYTGNVSYEAGGKFQIDLTDGQPNQVSFRRNATGAGDDPWTFTEHNTPGWDMRSLTCASRNGDSVPTVTGKTASIVLAAGDTVTCTYVNERVTTRQITLFKRTLDGFGGPFKISVKGPTGQVVDLGEVSTTQEGVGVEAGGRDNLPAGEYTVTEIFPQPTAAGHWEGVGLQCNGVAKQQGPAPVTTQPTASYSVYLNSNSELNCVLTNRWTPDGSITPVKITKGGTTTAEFAVLPLDDPPGGAQAPLPPMHTKVTTDKENTAKAAPPIGGLATGRYTLTELAMDDGHWKLTDVSCPGGEIGPDGSVTVELTEDAPDVRCTFTNERPREPSPSVKPTLPPTGGSEAPRPLTVIGLAAIAAGTIAYLAARKRRAKREDA</sequence>
<evidence type="ECO:0000256" key="1">
    <source>
        <dbReference type="ARBA" id="ARBA00022512"/>
    </source>
</evidence>
<feature type="chain" id="PRO_5040747032" description="Gram-positive cocci surface proteins LPxTG domain-containing protein" evidence="7">
    <location>
        <begin position="25"/>
        <end position="615"/>
    </location>
</feature>
<accession>A0A9W6SJR7</accession>
<keyword evidence="6" id="KW-0472">Membrane</keyword>
<evidence type="ECO:0000313" key="10">
    <source>
        <dbReference type="Proteomes" id="UP001165079"/>
    </source>
</evidence>
<evidence type="ECO:0000256" key="3">
    <source>
        <dbReference type="ARBA" id="ARBA00022729"/>
    </source>
</evidence>
<keyword evidence="2" id="KW-0964">Secreted</keyword>